<reference evidence="2" key="1">
    <citation type="submission" date="2011-07" db="EMBL/GenBank/DDBJ databases">
        <authorList>
            <consortium name="Caenorhabditis brenneri Sequencing and Analysis Consortium"/>
            <person name="Wilson R.K."/>
        </authorList>
    </citation>
    <scope>NUCLEOTIDE SEQUENCE [LARGE SCALE GENOMIC DNA]</scope>
    <source>
        <strain evidence="2">PB2801</strain>
    </source>
</reference>
<keyword evidence="2" id="KW-1185">Reference proteome</keyword>
<dbReference type="HOGENOM" id="CLU_1983518_0_0_1"/>
<gene>
    <name evidence="1" type="ORF">CAEBREN_20751</name>
</gene>
<evidence type="ECO:0000313" key="1">
    <source>
        <dbReference type="EMBL" id="EGT44330.1"/>
    </source>
</evidence>
<dbReference type="InParanoid" id="G0P3R8"/>
<proteinExistence type="predicted"/>
<protein>
    <submittedName>
        <fullName evidence="1">Uncharacterized protein</fullName>
    </submittedName>
</protein>
<sequence length="126" mass="14149">MNNLPIKNHSITNKSIETTNPETTVVTIKFFGLDDEDTLNTVKSSLDIQCLLLELMKTSSFFVANGIFIGFSRFFNLGRSKHCLQCIQPTFTFTRSHTVDAHCHTVTAGHSTDAYASDEYLKVKKI</sequence>
<organism evidence="2">
    <name type="scientific">Caenorhabditis brenneri</name>
    <name type="common">Nematode worm</name>
    <dbReference type="NCBI Taxonomy" id="135651"/>
    <lineage>
        <taxon>Eukaryota</taxon>
        <taxon>Metazoa</taxon>
        <taxon>Ecdysozoa</taxon>
        <taxon>Nematoda</taxon>
        <taxon>Chromadorea</taxon>
        <taxon>Rhabditida</taxon>
        <taxon>Rhabditina</taxon>
        <taxon>Rhabditomorpha</taxon>
        <taxon>Rhabditoidea</taxon>
        <taxon>Rhabditidae</taxon>
        <taxon>Peloderinae</taxon>
        <taxon>Caenorhabditis</taxon>
    </lineage>
</organism>
<dbReference type="Proteomes" id="UP000008068">
    <property type="component" value="Unassembled WGS sequence"/>
</dbReference>
<evidence type="ECO:0000313" key="2">
    <source>
        <dbReference type="Proteomes" id="UP000008068"/>
    </source>
</evidence>
<name>G0P3R8_CAEBE</name>
<dbReference type="AlphaFoldDB" id="G0P3R8"/>
<dbReference type="EMBL" id="GL380051">
    <property type="protein sequence ID" value="EGT44330.1"/>
    <property type="molecule type" value="Genomic_DNA"/>
</dbReference>
<accession>G0P3R8</accession>